<accession>A0A368H2K7</accession>
<reference evidence="5 6" key="1">
    <citation type="submission" date="2014-10" db="EMBL/GenBank/DDBJ databases">
        <title>Draft genome of the hookworm Ancylostoma caninum.</title>
        <authorList>
            <person name="Mitreva M."/>
        </authorList>
    </citation>
    <scope>NUCLEOTIDE SEQUENCE [LARGE SCALE GENOMIC DNA]</scope>
    <source>
        <strain evidence="5 6">Baltimore</strain>
    </source>
</reference>
<dbReference type="STRING" id="29170.A0A368H2K7"/>
<keyword evidence="2" id="KW-0576">Peroxisome</keyword>
<evidence type="ECO:0000256" key="3">
    <source>
        <dbReference type="SAM" id="Phobius"/>
    </source>
</evidence>
<protein>
    <recommendedName>
        <fullName evidence="4">AMP-dependent synthetase/ligase domain-containing protein</fullName>
    </recommendedName>
</protein>
<evidence type="ECO:0000313" key="6">
    <source>
        <dbReference type="Proteomes" id="UP000252519"/>
    </source>
</evidence>
<evidence type="ECO:0000256" key="1">
    <source>
        <dbReference type="ARBA" id="ARBA00004275"/>
    </source>
</evidence>
<name>A0A368H2K7_ANCCA</name>
<dbReference type="InterPro" id="IPR042099">
    <property type="entry name" value="ANL_N_sf"/>
</dbReference>
<keyword evidence="6" id="KW-1185">Reference proteome</keyword>
<keyword evidence="3" id="KW-0812">Transmembrane</keyword>
<comment type="caution">
    <text evidence="5">The sequence shown here is derived from an EMBL/GenBank/DDBJ whole genome shotgun (WGS) entry which is preliminary data.</text>
</comment>
<dbReference type="Gene3D" id="3.40.50.12780">
    <property type="entry name" value="N-terminal domain of ligase-like"/>
    <property type="match status" value="1"/>
</dbReference>
<dbReference type="GO" id="GO:0016405">
    <property type="term" value="F:CoA-ligase activity"/>
    <property type="evidence" value="ECO:0007669"/>
    <property type="project" value="TreeGrafter"/>
</dbReference>
<dbReference type="InterPro" id="IPR000873">
    <property type="entry name" value="AMP-dep_synth/lig_dom"/>
</dbReference>
<dbReference type="Pfam" id="PF00501">
    <property type="entry name" value="AMP-binding"/>
    <property type="match status" value="1"/>
</dbReference>
<comment type="subcellular location">
    <subcellularLocation>
        <location evidence="1">Peroxisome</location>
    </subcellularLocation>
</comment>
<feature type="domain" description="AMP-dependent synthetase/ligase" evidence="4">
    <location>
        <begin position="27"/>
        <end position="107"/>
    </location>
</feature>
<organism evidence="5 6">
    <name type="scientific">Ancylostoma caninum</name>
    <name type="common">Dog hookworm</name>
    <dbReference type="NCBI Taxonomy" id="29170"/>
    <lineage>
        <taxon>Eukaryota</taxon>
        <taxon>Metazoa</taxon>
        <taxon>Ecdysozoa</taxon>
        <taxon>Nematoda</taxon>
        <taxon>Chromadorea</taxon>
        <taxon>Rhabditida</taxon>
        <taxon>Rhabditina</taxon>
        <taxon>Rhabditomorpha</taxon>
        <taxon>Strongyloidea</taxon>
        <taxon>Ancylostomatidae</taxon>
        <taxon>Ancylostomatinae</taxon>
        <taxon>Ancylostoma</taxon>
    </lineage>
</organism>
<keyword evidence="3" id="KW-0472">Membrane</keyword>
<dbReference type="AlphaFoldDB" id="A0A368H2K7"/>
<evidence type="ECO:0000256" key="2">
    <source>
        <dbReference type="ARBA" id="ARBA00023140"/>
    </source>
</evidence>
<keyword evidence="3" id="KW-1133">Transmembrane helix</keyword>
<dbReference type="Proteomes" id="UP000252519">
    <property type="component" value="Unassembled WGS sequence"/>
</dbReference>
<sequence>MVLTSPSAAVPVCDTPLHEKVLTAILRNIDRNPDRIAFISAENPSVRITFKEVYGQAHAVANFLSKRGHGHLDVCCQVMPNCIEYAVFYLGALLCGGAMSGASAMFTDCK</sequence>
<dbReference type="GO" id="GO:0005777">
    <property type="term" value="C:peroxisome"/>
    <property type="evidence" value="ECO:0007669"/>
    <property type="project" value="UniProtKB-SubCell"/>
</dbReference>
<evidence type="ECO:0000259" key="4">
    <source>
        <dbReference type="Pfam" id="PF00501"/>
    </source>
</evidence>
<gene>
    <name evidence="5" type="ORF">ANCCAN_03062</name>
</gene>
<dbReference type="OrthoDB" id="5854301at2759"/>
<proteinExistence type="predicted"/>
<evidence type="ECO:0000313" key="5">
    <source>
        <dbReference type="EMBL" id="RCN50844.1"/>
    </source>
</evidence>
<feature type="transmembrane region" description="Helical" evidence="3">
    <location>
        <begin position="85"/>
        <end position="106"/>
    </location>
</feature>
<dbReference type="PANTHER" id="PTHR24096:SF422">
    <property type="entry name" value="BCDNA.GH02901"/>
    <property type="match status" value="1"/>
</dbReference>
<dbReference type="SUPFAM" id="SSF56801">
    <property type="entry name" value="Acetyl-CoA synthetase-like"/>
    <property type="match status" value="1"/>
</dbReference>
<dbReference type="EMBL" id="JOJR01000019">
    <property type="protein sequence ID" value="RCN50844.1"/>
    <property type="molecule type" value="Genomic_DNA"/>
</dbReference>
<dbReference type="PANTHER" id="PTHR24096">
    <property type="entry name" value="LONG-CHAIN-FATTY-ACID--COA LIGASE"/>
    <property type="match status" value="1"/>
</dbReference>